<reference evidence="1" key="1">
    <citation type="submission" date="2020-04" db="EMBL/GenBank/DDBJ databases">
        <authorList>
            <person name="Chiriac C."/>
            <person name="Salcher M."/>
            <person name="Ghai R."/>
            <person name="Kavagutti S V."/>
        </authorList>
    </citation>
    <scope>NUCLEOTIDE SEQUENCE</scope>
</reference>
<protein>
    <submittedName>
        <fullName evidence="1">Uncharacterized protein</fullName>
    </submittedName>
</protein>
<name>A0A6J5LI62_9CAUD</name>
<accession>A0A6J5LI62</accession>
<sequence>MRPAKPYKPHCKAYGMARFVCKCGQGIQPERFALGYVLCLVCGAKEASKRKFTVVPMPKSNYILVTDMSLLKGLNSSHKGSFNA</sequence>
<gene>
    <name evidence="1" type="ORF">UFOVP249_19</name>
</gene>
<evidence type="ECO:0000313" key="1">
    <source>
        <dbReference type="EMBL" id="CAB4132767.1"/>
    </source>
</evidence>
<dbReference type="EMBL" id="LR796268">
    <property type="protein sequence ID" value="CAB4132767.1"/>
    <property type="molecule type" value="Genomic_DNA"/>
</dbReference>
<proteinExistence type="predicted"/>
<organism evidence="1">
    <name type="scientific">uncultured Caudovirales phage</name>
    <dbReference type="NCBI Taxonomy" id="2100421"/>
    <lineage>
        <taxon>Viruses</taxon>
        <taxon>Duplodnaviria</taxon>
        <taxon>Heunggongvirae</taxon>
        <taxon>Uroviricota</taxon>
        <taxon>Caudoviricetes</taxon>
        <taxon>Peduoviridae</taxon>
        <taxon>Maltschvirus</taxon>
        <taxon>Maltschvirus maltsch</taxon>
    </lineage>
</organism>